<dbReference type="GO" id="GO:0000981">
    <property type="term" value="F:DNA-binding transcription factor activity, RNA polymerase II-specific"/>
    <property type="evidence" value="ECO:0007669"/>
    <property type="project" value="InterPro"/>
</dbReference>
<dbReference type="PANTHER" id="PTHR47338:SF29">
    <property type="entry name" value="ZN(2)-C6 FUNGAL-TYPE DOMAIN-CONTAINING PROTEIN"/>
    <property type="match status" value="1"/>
</dbReference>
<dbReference type="EMBL" id="JARIHO010000101">
    <property type="protein sequence ID" value="KAJ7304524.1"/>
    <property type="molecule type" value="Genomic_DNA"/>
</dbReference>
<evidence type="ECO:0000256" key="5">
    <source>
        <dbReference type="ARBA" id="ARBA00023242"/>
    </source>
</evidence>
<feature type="domain" description="Zn(2)-C6 fungal-type" evidence="7">
    <location>
        <begin position="26"/>
        <end position="58"/>
    </location>
</feature>
<evidence type="ECO:0000256" key="1">
    <source>
        <dbReference type="ARBA" id="ARBA00004123"/>
    </source>
</evidence>
<keyword evidence="9" id="KW-1185">Reference proteome</keyword>
<dbReference type="GO" id="GO:0005634">
    <property type="term" value="C:nucleus"/>
    <property type="evidence" value="ECO:0007669"/>
    <property type="project" value="UniProtKB-SubCell"/>
</dbReference>
<evidence type="ECO:0000256" key="3">
    <source>
        <dbReference type="ARBA" id="ARBA00023015"/>
    </source>
</evidence>
<dbReference type="Proteomes" id="UP001218218">
    <property type="component" value="Unassembled WGS sequence"/>
</dbReference>
<evidence type="ECO:0000313" key="9">
    <source>
        <dbReference type="Proteomes" id="UP001218218"/>
    </source>
</evidence>
<proteinExistence type="predicted"/>
<dbReference type="Pfam" id="PF00172">
    <property type="entry name" value="Zn_clus"/>
    <property type="match status" value="1"/>
</dbReference>
<keyword evidence="5" id="KW-0539">Nucleus</keyword>
<dbReference type="PROSITE" id="PS00463">
    <property type="entry name" value="ZN2_CY6_FUNGAL_1"/>
    <property type="match status" value="1"/>
</dbReference>
<feature type="region of interest" description="Disordered" evidence="6">
    <location>
        <begin position="1"/>
        <end position="22"/>
    </location>
</feature>
<keyword evidence="2" id="KW-0479">Metal-binding</keyword>
<name>A0AAD6Z2Q9_9AGAR</name>
<organism evidence="8 9">
    <name type="scientific">Mycena albidolilacea</name>
    <dbReference type="NCBI Taxonomy" id="1033008"/>
    <lineage>
        <taxon>Eukaryota</taxon>
        <taxon>Fungi</taxon>
        <taxon>Dikarya</taxon>
        <taxon>Basidiomycota</taxon>
        <taxon>Agaricomycotina</taxon>
        <taxon>Agaricomycetes</taxon>
        <taxon>Agaricomycetidae</taxon>
        <taxon>Agaricales</taxon>
        <taxon>Marasmiineae</taxon>
        <taxon>Mycenaceae</taxon>
        <taxon>Mycena</taxon>
    </lineage>
</organism>
<dbReference type="SUPFAM" id="SSF57701">
    <property type="entry name" value="Zn2/Cys6 DNA-binding domain"/>
    <property type="match status" value="1"/>
</dbReference>
<comment type="caution">
    <text evidence="8">The sequence shown here is derived from an EMBL/GenBank/DDBJ whole genome shotgun (WGS) entry which is preliminary data.</text>
</comment>
<evidence type="ECO:0000313" key="8">
    <source>
        <dbReference type="EMBL" id="KAJ7304524.1"/>
    </source>
</evidence>
<reference evidence="8" key="1">
    <citation type="submission" date="2023-03" db="EMBL/GenBank/DDBJ databases">
        <title>Massive genome expansion in bonnet fungi (Mycena s.s.) driven by repeated elements and novel gene families across ecological guilds.</title>
        <authorList>
            <consortium name="Lawrence Berkeley National Laboratory"/>
            <person name="Harder C.B."/>
            <person name="Miyauchi S."/>
            <person name="Viragh M."/>
            <person name="Kuo A."/>
            <person name="Thoen E."/>
            <person name="Andreopoulos B."/>
            <person name="Lu D."/>
            <person name="Skrede I."/>
            <person name="Drula E."/>
            <person name="Henrissat B."/>
            <person name="Morin E."/>
            <person name="Kohler A."/>
            <person name="Barry K."/>
            <person name="LaButti K."/>
            <person name="Morin E."/>
            <person name="Salamov A."/>
            <person name="Lipzen A."/>
            <person name="Mereny Z."/>
            <person name="Hegedus B."/>
            <person name="Baldrian P."/>
            <person name="Stursova M."/>
            <person name="Weitz H."/>
            <person name="Taylor A."/>
            <person name="Grigoriev I.V."/>
            <person name="Nagy L.G."/>
            <person name="Martin F."/>
            <person name="Kauserud H."/>
        </authorList>
    </citation>
    <scope>NUCLEOTIDE SEQUENCE</scope>
    <source>
        <strain evidence="8">CBHHK002</strain>
    </source>
</reference>
<dbReference type="PROSITE" id="PS50048">
    <property type="entry name" value="ZN2_CY6_FUNGAL_2"/>
    <property type="match status" value="1"/>
</dbReference>
<dbReference type="InterPro" id="IPR001138">
    <property type="entry name" value="Zn2Cys6_DnaBD"/>
</dbReference>
<protein>
    <recommendedName>
        <fullName evidence="7">Zn(2)-C6 fungal-type domain-containing protein</fullName>
    </recommendedName>
</protein>
<gene>
    <name evidence="8" type="ORF">DFH08DRAFT_51505</name>
</gene>
<comment type="subcellular location">
    <subcellularLocation>
        <location evidence="1">Nucleus</location>
    </subcellularLocation>
</comment>
<dbReference type="InterPro" id="IPR050815">
    <property type="entry name" value="TF_fung"/>
</dbReference>
<dbReference type="SMART" id="SM00066">
    <property type="entry name" value="GAL4"/>
    <property type="match status" value="1"/>
</dbReference>
<dbReference type="PANTHER" id="PTHR47338">
    <property type="entry name" value="ZN(II)2CYS6 TRANSCRIPTION FACTOR (EUROFUNG)-RELATED"/>
    <property type="match status" value="1"/>
</dbReference>
<dbReference type="GO" id="GO:0008270">
    <property type="term" value="F:zinc ion binding"/>
    <property type="evidence" value="ECO:0007669"/>
    <property type="project" value="InterPro"/>
</dbReference>
<evidence type="ECO:0000259" key="7">
    <source>
        <dbReference type="PROSITE" id="PS50048"/>
    </source>
</evidence>
<dbReference type="AlphaFoldDB" id="A0AAD6Z2Q9"/>
<evidence type="ECO:0000256" key="4">
    <source>
        <dbReference type="ARBA" id="ARBA00023163"/>
    </source>
</evidence>
<sequence length="574" mass="63601">METVRPKPKRIRPPKPRTQPLKRGRACLPCRHLKIRCDGIRPVCGNCTRLSKEEPCKYTDPLSRINLQHHFDNGNNMAGGSGSLSHGGMDEFYGHSPSGVNFLTSASSSGEVYSDAQFESLSKDSCTEEPPFETIQLLLECFLPHAVQFGFFLNVERFRNSSLVPQIPFGDILRPSHSLLSAAYLWGAHLFQPGPLFELKPLFLNRALQSVSAEMCVHTDSVYAVQTIQAHILLANYFFLHNRFLMAQLHANAAATLVLGYRLHRPGSALPSASPIHHGDISFDAYLPPAQDSVEEGERVRCFWAVVSLQANLDLASDSPTCLNSCLLECLETEMNTPWPMKSAEYELQSGYLSTENGGEEATPRFQVDGLHRIPFSAQASVLLHRASRCAEKWSSDLSPTELVSNINCYAWLNGRIIQFWDGLPPVYRSRDADLVLTHALVAGASIKLHQPFKMLESAALMKAARAILRILHDTTSSTSTPPHANPIIGTICALACSVFVDEIQRTRQLWAKWAQTLDVEVLPVCEQESILLLNLQDGIRILEMLATGNPLAGHQLGKIQQQYNSLSVSVIVL</sequence>
<dbReference type="CDD" id="cd12148">
    <property type="entry name" value="fungal_TF_MHR"/>
    <property type="match status" value="1"/>
</dbReference>
<evidence type="ECO:0000256" key="6">
    <source>
        <dbReference type="SAM" id="MobiDB-lite"/>
    </source>
</evidence>
<dbReference type="InterPro" id="IPR036864">
    <property type="entry name" value="Zn2-C6_fun-type_DNA-bd_sf"/>
</dbReference>
<dbReference type="Gene3D" id="4.10.240.10">
    <property type="entry name" value="Zn(2)-C6 fungal-type DNA-binding domain"/>
    <property type="match status" value="1"/>
</dbReference>
<evidence type="ECO:0000256" key="2">
    <source>
        <dbReference type="ARBA" id="ARBA00022723"/>
    </source>
</evidence>
<accession>A0AAD6Z2Q9</accession>
<dbReference type="CDD" id="cd00067">
    <property type="entry name" value="GAL4"/>
    <property type="match status" value="1"/>
</dbReference>
<keyword evidence="4" id="KW-0804">Transcription</keyword>
<keyword evidence="3" id="KW-0805">Transcription regulation</keyword>